<protein>
    <submittedName>
        <fullName evidence="2">Uncharacterized protein</fullName>
    </submittedName>
</protein>
<keyword evidence="1" id="KW-0472">Membrane</keyword>
<organism evidence="2 3">
    <name type="scientific">Ooceraea biroi</name>
    <name type="common">Clonal raider ant</name>
    <name type="synonym">Cerapachys biroi</name>
    <dbReference type="NCBI Taxonomy" id="2015173"/>
    <lineage>
        <taxon>Eukaryota</taxon>
        <taxon>Metazoa</taxon>
        <taxon>Ecdysozoa</taxon>
        <taxon>Arthropoda</taxon>
        <taxon>Hexapoda</taxon>
        <taxon>Insecta</taxon>
        <taxon>Pterygota</taxon>
        <taxon>Neoptera</taxon>
        <taxon>Endopterygota</taxon>
        <taxon>Hymenoptera</taxon>
        <taxon>Apocrita</taxon>
        <taxon>Aculeata</taxon>
        <taxon>Formicoidea</taxon>
        <taxon>Formicidae</taxon>
        <taxon>Dorylinae</taxon>
        <taxon>Ooceraea</taxon>
    </lineage>
</organism>
<dbReference type="OrthoDB" id="532682at2759"/>
<reference evidence="2 3" key="1">
    <citation type="journal article" date="2018" name="Genome Res.">
        <title>The genomic architecture and molecular evolution of ant odorant receptors.</title>
        <authorList>
            <person name="McKenzie S.K."/>
            <person name="Kronauer D.J.C."/>
        </authorList>
    </citation>
    <scope>NUCLEOTIDE SEQUENCE [LARGE SCALE GENOMIC DNA]</scope>
    <source>
        <strain evidence="2">Clonal line C1</strain>
    </source>
</reference>
<dbReference type="EMBL" id="QOIP01000001">
    <property type="protein sequence ID" value="RLU26553.1"/>
    <property type="molecule type" value="Genomic_DNA"/>
</dbReference>
<keyword evidence="1" id="KW-1133">Transmembrane helix</keyword>
<name>A0A3L8E273_OOCBI</name>
<evidence type="ECO:0000313" key="2">
    <source>
        <dbReference type="EMBL" id="RLU26553.1"/>
    </source>
</evidence>
<gene>
    <name evidence="2" type="ORF">DMN91_000349</name>
</gene>
<keyword evidence="1" id="KW-0812">Transmembrane</keyword>
<feature type="transmembrane region" description="Helical" evidence="1">
    <location>
        <begin position="208"/>
        <end position="229"/>
    </location>
</feature>
<dbReference type="AlphaFoldDB" id="A0A3L8E273"/>
<comment type="caution">
    <text evidence="2">The sequence shown here is derived from an EMBL/GenBank/DDBJ whole genome shotgun (WGS) entry which is preliminary data.</text>
</comment>
<proteinExistence type="predicted"/>
<evidence type="ECO:0000313" key="3">
    <source>
        <dbReference type="Proteomes" id="UP000279307"/>
    </source>
</evidence>
<evidence type="ECO:0000256" key="1">
    <source>
        <dbReference type="SAM" id="Phobius"/>
    </source>
</evidence>
<sequence length="230" mass="26888">MKKKFTFKTKSPLKTLQKMDELLGIKNTETMGFPTIRLSLLNCFPITQTSSSFVLQYFLQNCFISLEKHGKEWFHEINLEAVAVKPLRTLQSIASAEIIMGEYQEAAETINYILEHGGPPDSETKFLNDTIIFFNNHKKDVEATLYKRRRTEEEFWLPRSTWPTNECKIDDGKVIPKSIYREIKKIKRFALYTLRVLEKRELRFSEKVLWILAIGASSFTLGVAVKRFFF</sequence>
<accession>A0A3L8E273</accession>
<dbReference type="Proteomes" id="UP000279307">
    <property type="component" value="Chromosome 1"/>
</dbReference>